<reference evidence="7" key="1">
    <citation type="submission" date="2022-01" db="EMBL/GenBank/DDBJ databases">
        <title>Antribacter sp. nov., isolated from Guizhou of China.</title>
        <authorList>
            <person name="Chengliang C."/>
            <person name="Ya Z."/>
        </authorList>
    </citation>
    <scope>NUCLEOTIDE SEQUENCE</scope>
    <source>
        <strain evidence="7">KLBMP 9083</strain>
    </source>
</reference>
<dbReference type="InterPro" id="IPR036264">
    <property type="entry name" value="Bact_exopeptidase_dim_dom"/>
</dbReference>
<evidence type="ECO:0000313" key="8">
    <source>
        <dbReference type="Proteomes" id="UP001165405"/>
    </source>
</evidence>
<dbReference type="InterPro" id="IPR002933">
    <property type="entry name" value="Peptidase_M20"/>
</dbReference>
<dbReference type="PANTHER" id="PTHR45962">
    <property type="entry name" value="N-FATTY-ACYL-AMINO ACID SYNTHASE/HYDROLASE PM20D1"/>
    <property type="match status" value="1"/>
</dbReference>
<dbReference type="InterPro" id="IPR047177">
    <property type="entry name" value="Pept_M20A"/>
</dbReference>
<keyword evidence="5" id="KW-0862">Zinc</keyword>
<evidence type="ECO:0000256" key="2">
    <source>
        <dbReference type="ARBA" id="ARBA00022670"/>
    </source>
</evidence>
<dbReference type="PANTHER" id="PTHR45962:SF1">
    <property type="entry name" value="N-FATTY-ACYL-AMINO ACID SYNTHASE_HYDROLASE PM20D1"/>
    <property type="match status" value="1"/>
</dbReference>
<evidence type="ECO:0000313" key="7">
    <source>
        <dbReference type="EMBL" id="MCF4119569.1"/>
    </source>
</evidence>
<dbReference type="EMBL" id="JAKGSG010000005">
    <property type="protein sequence ID" value="MCF4119569.1"/>
    <property type="molecule type" value="Genomic_DNA"/>
</dbReference>
<evidence type="ECO:0000256" key="4">
    <source>
        <dbReference type="ARBA" id="ARBA00022801"/>
    </source>
</evidence>
<evidence type="ECO:0000256" key="5">
    <source>
        <dbReference type="ARBA" id="ARBA00022833"/>
    </source>
</evidence>
<comment type="caution">
    <text evidence="7">The sequence shown here is derived from an EMBL/GenBank/DDBJ whole genome shotgun (WGS) entry which is preliminary data.</text>
</comment>
<evidence type="ECO:0000256" key="1">
    <source>
        <dbReference type="ARBA" id="ARBA00006247"/>
    </source>
</evidence>
<feature type="domain" description="Peptidase M20 dimerisation" evidence="6">
    <location>
        <begin position="203"/>
        <end position="374"/>
    </location>
</feature>
<gene>
    <name evidence="7" type="ORF">L1785_01075</name>
</gene>
<evidence type="ECO:0000259" key="6">
    <source>
        <dbReference type="Pfam" id="PF07687"/>
    </source>
</evidence>
<dbReference type="Gene3D" id="3.40.630.10">
    <property type="entry name" value="Zn peptidases"/>
    <property type="match status" value="1"/>
</dbReference>
<evidence type="ECO:0000256" key="3">
    <source>
        <dbReference type="ARBA" id="ARBA00022723"/>
    </source>
</evidence>
<comment type="similarity">
    <text evidence="1">Belongs to the peptidase M20A family.</text>
</comment>
<dbReference type="Proteomes" id="UP001165405">
    <property type="component" value="Unassembled WGS sequence"/>
</dbReference>
<sequence length="476" mass="50124">MTALPTEYKHETLGAVAAERLSALVRIPTVSSRDEREVDHAAFRRFADALRAVYPRVHSVLERETVGGHGLLYRWRGASETRPVVLMAHQDVVPVVAEDWAGDPFSGEIRDGAVHGRGTLDDKGSLVAVLDAVETLLAEGFTPPQDVWLSFGADEEVGGTCAQVAVDGLRQHGITPWLVLDEGGAVATGAFPGVDAPIAVVGVAEKGIADIELVTTALGGHASTPARGGATARLARAVVRVDRHPFPTSLPAPTVEMLATLAPHAVGPIGSVLRLLLRLGALRPSAGGAPGRPDVVGRLTAPLRALLARLLGASDPETSAMVRTTVAVTQLQGSPGANVVAASARARLNVRIAPGSSVDAVVSRLRRVVRDPAVSVTAIASDDPSPVAPTDGEQFALLRAAVGEAYPEAVVTPYVMLGSSDARRFHAVWPHVYRFSPFAMTREQRWSIHGAGEHLTVDALGRGVVFYRTLLRILPS</sequence>
<keyword evidence="8" id="KW-1185">Reference proteome</keyword>
<dbReference type="SUPFAM" id="SSF55031">
    <property type="entry name" value="Bacterial exopeptidase dimerisation domain"/>
    <property type="match status" value="1"/>
</dbReference>
<dbReference type="GO" id="GO:0046872">
    <property type="term" value="F:metal ion binding"/>
    <property type="evidence" value="ECO:0007669"/>
    <property type="project" value="UniProtKB-KW"/>
</dbReference>
<proteinExistence type="inferred from homology"/>
<dbReference type="GO" id="GO:0008233">
    <property type="term" value="F:peptidase activity"/>
    <property type="evidence" value="ECO:0007669"/>
    <property type="project" value="UniProtKB-KW"/>
</dbReference>
<dbReference type="InterPro" id="IPR011650">
    <property type="entry name" value="Peptidase_M20_dimer"/>
</dbReference>
<keyword evidence="4" id="KW-0378">Hydrolase</keyword>
<dbReference type="GO" id="GO:0006508">
    <property type="term" value="P:proteolysis"/>
    <property type="evidence" value="ECO:0007669"/>
    <property type="project" value="UniProtKB-KW"/>
</dbReference>
<keyword evidence="2" id="KW-0645">Protease</keyword>
<dbReference type="Gene3D" id="1.10.150.900">
    <property type="match status" value="1"/>
</dbReference>
<protein>
    <submittedName>
        <fullName evidence="7">M20/M25/M40 family metallo-hydrolase</fullName>
    </submittedName>
</protein>
<organism evidence="7 8">
    <name type="scientific">Antribacter soli</name>
    <dbReference type="NCBI Taxonomy" id="2910976"/>
    <lineage>
        <taxon>Bacteria</taxon>
        <taxon>Bacillati</taxon>
        <taxon>Actinomycetota</taxon>
        <taxon>Actinomycetes</taxon>
        <taxon>Micrococcales</taxon>
        <taxon>Promicromonosporaceae</taxon>
        <taxon>Antribacter</taxon>
    </lineage>
</organism>
<dbReference type="Pfam" id="PF07687">
    <property type="entry name" value="M20_dimer"/>
    <property type="match status" value="1"/>
</dbReference>
<dbReference type="RefSeq" id="WP_236087260.1">
    <property type="nucleotide sequence ID" value="NZ_JAKGSG010000005.1"/>
</dbReference>
<accession>A0AA41Q9X6</accession>
<dbReference type="Gene3D" id="3.30.70.360">
    <property type="match status" value="1"/>
</dbReference>
<dbReference type="SUPFAM" id="SSF53187">
    <property type="entry name" value="Zn-dependent exopeptidases"/>
    <property type="match status" value="1"/>
</dbReference>
<dbReference type="AlphaFoldDB" id="A0AA41Q9X6"/>
<keyword evidence="3" id="KW-0479">Metal-binding</keyword>
<dbReference type="Pfam" id="PF01546">
    <property type="entry name" value="Peptidase_M20"/>
    <property type="match status" value="1"/>
</dbReference>
<name>A0AA41Q9X6_9MICO</name>